<evidence type="ECO:0000313" key="3">
    <source>
        <dbReference type="Proteomes" id="UP001417504"/>
    </source>
</evidence>
<keyword evidence="3" id="KW-1185">Reference proteome</keyword>
<sequence length="106" mass="11712">MGKSSNKKKKEKQRRGSAGMAMNISEESHLLNFSEAMDTSETGASAQVLGVLGRKIKKGAPTSRSKNLRKKKAIEKAISLSEKSEEKILKNENKSSRTQSAKRLYD</sequence>
<evidence type="ECO:0000256" key="1">
    <source>
        <dbReference type="SAM" id="MobiDB-lite"/>
    </source>
</evidence>
<comment type="caution">
    <text evidence="2">The sequence shown here is derived from an EMBL/GenBank/DDBJ whole genome shotgun (WGS) entry which is preliminary data.</text>
</comment>
<protein>
    <submittedName>
        <fullName evidence="2">Uncharacterized protein</fullName>
    </submittedName>
</protein>
<name>A0AAP0PTV1_9MAGN</name>
<dbReference type="PANTHER" id="PTHR36385">
    <property type="entry name" value="OS07G0562900 PROTEIN"/>
    <property type="match status" value="1"/>
</dbReference>
<dbReference type="PANTHER" id="PTHR36385:SF1">
    <property type="entry name" value="OS07G0562900 PROTEIN"/>
    <property type="match status" value="1"/>
</dbReference>
<feature type="compositionally biased region" description="Basic residues" evidence="1">
    <location>
        <begin position="1"/>
        <end position="15"/>
    </location>
</feature>
<feature type="region of interest" description="Disordered" evidence="1">
    <location>
        <begin position="85"/>
        <end position="106"/>
    </location>
</feature>
<gene>
    <name evidence="2" type="ORF">Sjap_003698</name>
</gene>
<proteinExistence type="predicted"/>
<dbReference type="EMBL" id="JBBNAE010000001">
    <property type="protein sequence ID" value="KAK9156218.1"/>
    <property type="molecule type" value="Genomic_DNA"/>
</dbReference>
<organism evidence="2 3">
    <name type="scientific">Stephania japonica</name>
    <dbReference type="NCBI Taxonomy" id="461633"/>
    <lineage>
        <taxon>Eukaryota</taxon>
        <taxon>Viridiplantae</taxon>
        <taxon>Streptophyta</taxon>
        <taxon>Embryophyta</taxon>
        <taxon>Tracheophyta</taxon>
        <taxon>Spermatophyta</taxon>
        <taxon>Magnoliopsida</taxon>
        <taxon>Ranunculales</taxon>
        <taxon>Menispermaceae</taxon>
        <taxon>Menispermoideae</taxon>
        <taxon>Cissampelideae</taxon>
        <taxon>Stephania</taxon>
    </lineage>
</organism>
<accession>A0AAP0PTV1</accession>
<dbReference type="AlphaFoldDB" id="A0AAP0PTV1"/>
<evidence type="ECO:0000313" key="2">
    <source>
        <dbReference type="EMBL" id="KAK9156218.1"/>
    </source>
</evidence>
<feature type="compositionally biased region" description="Basic and acidic residues" evidence="1">
    <location>
        <begin position="85"/>
        <end position="95"/>
    </location>
</feature>
<reference evidence="2 3" key="1">
    <citation type="submission" date="2024-01" db="EMBL/GenBank/DDBJ databases">
        <title>Genome assemblies of Stephania.</title>
        <authorList>
            <person name="Yang L."/>
        </authorList>
    </citation>
    <scope>NUCLEOTIDE SEQUENCE [LARGE SCALE GENOMIC DNA]</scope>
    <source>
        <strain evidence="2">QJT</strain>
        <tissue evidence="2">Leaf</tissue>
    </source>
</reference>
<dbReference type="Proteomes" id="UP001417504">
    <property type="component" value="Unassembled WGS sequence"/>
</dbReference>
<feature type="compositionally biased region" description="Polar residues" evidence="1">
    <location>
        <begin position="96"/>
        <end position="106"/>
    </location>
</feature>
<feature type="region of interest" description="Disordered" evidence="1">
    <location>
        <begin position="1"/>
        <end position="25"/>
    </location>
</feature>